<proteinExistence type="inferred from homology"/>
<gene>
    <name evidence="10" type="ORF">PAC_15748</name>
</gene>
<dbReference type="Gene3D" id="1.20.1250.20">
    <property type="entry name" value="MFS general substrate transporter like domains"/>
    <property type="match status" value="1"/>
</dbReference>
<comment type="similarity">
    <text evidence="2 7">Belongs to the major facilitator superfamily. Sugar transporter (TC 2.A.1.1) family.</text>
</comment>
<dbReference type="InterPro" id="IPR020846">
    <property type="entry name" value="MFS_dom"/>
</dbReference>
<keyword evidence="4 8" id="KW-0812">Transmembrane</keyword>
<dbReference type="GO" id="GO:0016020">
    <property type="term" value="C:membrane"/>
    <property type="evidence" value="ECO:0007669"/>
    <property type="project" value="UniProtKB-SubCell"/>
</dbReference>
<sequence length="513" mass="56406">MTVGARANTYNFAVTFFAALGSFTYGYNSAIMGSVIGLPSFFPYFDIVQSSSKGSSIIGAVNGVYYGGGAIGCWTIAYLADYFGRRRCIQIICVGCIVSAALQAGSVHIAMLLVARLLNGYCIGLMNSIVPTYQSEIAPAAQRGRLVGSHGFIICIGYAMAGWTGYGAYFETNAAIQWRLVLALQAVAPILLLIGSPWLPESPRWLISRGHDAEGLRILERLHARPDDPYHITAREEFMQIHKQVELEHDQKVRNFIQLLIHPTYRRRMFYGFFFQCLAQMTGVLVINNYQVLLYTNLGLHGAAPLVLYACFNTWASFCNWVNSMILDRYGRIRIMAIGVIGCAVCVSVEAAMVAEYANGGSKAGNAIGVLFIYLFVTFYGGCVDVSMYVYCSEIFPTLIRAQGVGFSISGLFASALLFTELAPTAFNNIGWKYYLVFIPAPLIAVCFLIRYFPETKGLTLEEVGAKFGDEVALDLTHLTEKEREELDRKLANITTLADVGNVKSPAAAVHQE</sequence>
<dbReference type="OrthoDB" id="6612291at2759"/>
<dbReference type="InterPro" id="IPR050360">
    <property type="entry name" value="MFS_Sugar_Transporters"/>
</dbReference>
<dbReference type="FunFam" id="1.20.1250.20:FF:000134">
    <property type="entry name" value="MFS sugar transporter protein"/>
    <property type="match status" value="1"/>
</dbReference>
<feature type="transmembrane region" description="Helical" evidence="8">
    <location>
        <begin position="12"/>
        <end position="37"/>
    </location>
</feature>
<dbReference type="Pfam" id="PF00083">
    <property type="entry name" value="Sugar_tr"/>
    <property type="match status" value="1"/>
</dbReference>
<evidence type="ECO:0000313" key="10">
    <source>
        <dbReference type="EMBL" id="CZR65848.1"/>
    </source>
</evidence>
<dbReference type="EMBL" id="FJOG01000033">
    <property type="protein sequence ID" value="CZR65848.1"/>
    <property type="molecule type" value="Genomic_DNA"/>
</dbReference>
<evidence type="ECO:0000259" key="9">
    <source>
        <dbReference type="PROSITE" id="PS50850"/>
    </source>
</evidence>
<feature type="transmembrane region" description="Helical" evidence="8">
    <location>
        <begin position="367"/>
        <end position="392"/>
    </location>
</feature>
<dbReference type="Proteomes" id="UP000184330">
    <property type="component" value="Unassembled WGS sequence"/>
</dbReference>
<evidence type="ECO:0000256" key="8">
    <source>
        <dbReference type="SAM" id="Phobius"/>
    </source>
</evidence>
<evidence type="ECO:0000256" key="3">
    <source>
        <dbReference type="ARBA" id="ARBA00022448"/>
    </source>
</evidence>
<feature type="transmembrane region" description="Helical" evidence="8">
    <location>
        <begin position="404"/>
        <end position="422"/>
    </location>
</feature>
<protein>
    <submittedName>
        <fullName evidence="10">Related to sugar transporter</fullName>
    </submittedName>
</protein>
<feature type="transmembrane region" description="Helical" evidence="8">
    <location>
        <begin position="302"/>
        <end position="323"/>
    </location>
</feature>
<dbReference type="NCBIfam" id="TIGR00879">
    <property type="entry name" value="SP"/>
    <property type="match status" value="1"/>
</dbReference>
<feature type="transmembrane region" description="Helical" evidence="8">
    <location>
        <begin position="269"/>
        <end position="290"/>
    </location>
</feature>
<dbReference type="SUPFAM" id="SSF103473">
    <property type="entry name" value="MFS general substrate transporter"/>
    <property type="match status" value="1"/>
</dbReference>
<dbReference type="PANTHER" id="PTHR48022">
    <property type="entry name" value="PLASTIDIC GLUCOSE TRANSPORTER 4"/>
    <property type="match status" value="1"/>
</dbReference>
<feature type="domain" description="Major facilitator superfamily (MFS) profile" evidence="9">
    <location>
        <begin position="14"/>
        <end position="457"/>
    </location>
</feature>
<feature type="transmembrane region" description="Helical" evidence="8">
    <location>
        <begin position="146"/>
        <end position="166"/>
    </location>
</feature>
<evidence type="ECO:0000256" key="5">
    <source>
        <dbReference type="ARBA" id="ARBA00022989"/>
    </source>
</evidence>
<dbReference type="AlphaFoldDB" id="A0A1L7XLF3"/>
<keyword evidence="3 7" id="KW-0813">Transport</keyword>
<evidence type="ECO:0000256" key="6">
    <source>
        <dbReference type="ARBA" id="ARBA00023136"/>
    </source>
</evidence>
<feature type="transmembrane region" description="Helical" evidence="8">
    <location>
        <begin position="57"/>
        <end position="79"/>
    </location>
</feature>
<reference evidence="10 11" key="1">
    <citation type="submission" date="2016-03" db="EMBL/GenBank/DDBJ databases">
        <authorList>
            <person name="Ploux O."/>
        </authorList>
    </citation>
    <scope>NUCLEOTIDE SEQUENCE [LARGE SCALE GENOMIC DNA]</scope>
    <source>
        <strain evidence="10 11">UAMH 11012</strain>
    </source>
</reference>
<feature type="transmembrane region" description="Helical" evidence="8">
    <location>
        <begin position="335"/>
        <end position="355"/>
    </location>
</feature>
<evidence type="ECO:0000256" key="1">
    <source>
        <dbReference type="ARBA" id="ARBA00004141"/>
    </source>
</evidence>
<evidence type="ECO:0000256" key="2">
    <source>
        <dbReference type="ARBA" id="ARBA00010992"/>
    </source>
</evidence>
<accession>A0A1L7XLF3</accession>
<organism evidence="10 11">
    <name type="scientific">Phialocephala subalpina</name>
    <dbReference type="NCBI Taxonomy" id="576137"/>
    <lineage>
        <taxon>Eukaryota</taxon>
        <taxon>Fungi</taxon>
        <taxon>Dikarya</taxon>
        <taxon>Ascomycota</taxon>
        <taxon>Pezizomycotina</taxon>
        <taxon>Leotiomycetes</taxon>
        <taxon>Helotiales</taxon>
        <taxon>Mollisiaceae</taxon>
        <taxon>Phialocephala</taxon>
        <taxon>Phialocephala fortinii species complex</taxon>
    </lineage>
</organism>
<keyword evidence="6 8" id="KW-0472">Membrane</keyword>
<comment type="subcellular location">
    <subcellularLocation>
        <location evidence="1">Membrane</location>
        <topology evidence="1">Multi-pass membrane protein</topology>
    </subcellularLocation>
</comment>
<evidence type="ECO:0000256" key="7">
    <source>
        <dbReference type="RuleBase" id="RU003346"/>
    </source>
</evidence>
<keyword evidence="11" id="KW-1185">Reference proteome</keyword>
<evidence type="ECO:0000313" key="11">
    <source>
        <dbReference type="Proteomes" id="UP000184330"/>
    </source>
</evidence>
<dbReference type="PRINTS" id="PR00171">
    <property type="entry name" value="SUGRTRNSPORT"/>
</dbReference>
<keyword evidence="10" id="KW-0762">Sugar transport</keyword>
<dbReference type="InterPro" id="IPR003663">
    <property type="entry name" value="Sugar/inositol_transpt"/>
</dbReference>
<name>A0A1L7XLF3_9HELO</name>
<dbReference type="InterPro" id="IPR005828">
    <property type="entry name" value="MFS_sugar_transport-like"/>
</dbReference>
<feature type="transmembrane region" description="Helical" evidence="8">
    <location>
        <begin position="91"/>
        <end position="111"/>
    </location>
</feature>
<dbReference type="GO" id="GO:0005351">
    <property type="term" value="F:carbohydrate:proton symporter activity"/>
    <property type="evidence" value="ECO:0007669"/>
    <property type="project" value="TreeGrafter"/>
</dbReference>
<keyword evidence="5 8" id="KW-1133">Transmembrane helix</keyword>
<dbReference type="PANTHER" id="PTHR48022:SF38">
    <property type="entry name" value="MAJOR FACILITATOR SUPERFAMILY (MFS) PROFILE DOMAIN-CONTAINING PROTEIN-RELATED"/>
    <property type="match status" value="1"/>
</dbReference>
<dbReference type="InterPro" id="IPR036259">
    <property type="entry name" value="MFS_trans_sf"/>
</dbReference>
<dbReference type="PROSITE" id="PS50850">
    <property type="entry name" value="MFS"/>
    <property type="match status" value="1"/>
</dbReference>
<evidence type="ECO:0000256" key="4">
    <source>
        <dbReference type="ARBA" id="ARBA00022692"/>
    </source>
</evidence>
<feature type="transmembrane region" description="Helical" evidence="8">
    <location>
        <begin position="434"/>
        <end position="453"/>
    </location>
</feature>